<reference evidence="1 2" key="1">
    <citation type="journal article" date="2015" name="Nat. Commun.">
        <title>Lucilia cuprina genome unlocks parasitic fly biology to underpin future interventions.</title>
        <authorList>
            <person name="Anstead C.A."/>
            <person name="Korhonen P.K."/>
            <person name="Young N.D."/>
            <person name="Hall R.S."/>
            <person name="Jex A.R."/>
            <person name="Murali S.C."/>
            <person name="Hughes D.S."/>
            <person name="Lee S.F."/>
            <person name="Perry T."/>
            <person name="Stroehlein A.J."/>
            <person name="Ansell B.R."/>
            <person name="Breugelmans B."/>
            <person name="Hofmann A."/>
            <person name="Qu J."/>
            <person name="Dugan S."/>
            <person name="Lee S.L."/>
            <person name="Chao H."/>
            <person name="Dinh H."/>
            <person name="Han Y."/>
            <person name="Doddapaneni H.V."/>
            <person name="Worley K.C."/>
            <person name="Muzny D.M."/>
            <person name="Ioannidis P."/>
            <person name="Waterhouse R.M."/>
            <person name="Zdobnov E.M."/>
            <person name="James P.J."/>
            <person name="Bagnall N.H."/>
            <person name="Kotze A.C."/>
            <person name="Gibbs R.A."/>
            <person name="Richards S."/>
            <person name="Batterham P."/>
            <person name="Gasser R.B."/>
        </authorList>
    </citation>
    <scope>NUCLEOTIDE SEQUENCE [LARGE SCALE GENOMIC DNA]</scope>
    <source>
        <strain evidence="1 2">LS</strain>
        <tissue evidence="1">Full body</tissue>
    </source>
</reference>
<name>A0A0L0CDD3_LUCCU</name>
<accession>A0A0L0CDD3</accession>
<evidence type="ECO:0000313" key="1">
    <source>
        <dbReference type="EMBL" id="KNC30403.1"/>
    </source>
</evidence>
<evidence type="ECO:0000313" key="2">
    <source>
        <dbReference type="Proteomes" id="UP000037069"/>
    </source>
</evidence>
<protein>
    <submittedName>
        <fullName evidence="1">Uncharacterized protein</fullName>
    </submittedName>
</protein>
<gene>
    <name evidence="1" type="ORF">FF38_10657</name>
</gene>
<dbReference type="Proteomes" id="UP000037069">
    <property type="component" value="Unassembled WGS sequence"/>
</dbReference>
<organism evidence="1 2">
    <name type="scientific">Lucilia cuprina</name>
    <name type="common">Green bottle fly</name>
    <name type="synonym">Australian sheep blowfly</name>
    <dbReference type="NCBI Taxonomy" id="7375"/>
    <lineage>
        <taxon>Eukaryota</taxon>
        <taxon>Metazoa</taxon>
        <taxon>Ecdysozoa</taxon>
        <taxon>Arthropoda</taxon>
        <taxon>Hexapoda</taxon>
        <taxon>Insecta</taxon>
        <taxon>Pterygota</taxon>
        <taxon>Neoptera</taxon>
        <taxon>Endopterygota</taxon>
        <taxon>Diptera</taxon>
        <taxon>Brachycera</taxon>
        <taxon>Muscomorpha</taxon>
        <taxon>Oestroidea</taxon>
        <taxon>Calliphoridae</taxon>
        <taxon>Luciliinae</taxon>
        <taxon>Lucilia</taxon>
    </lineage>
</organism>
<keyword evidence="2" id="KW-1185">Reference proteome</keyword>
<dbReference type="AlphaFoldDB" id="A0A0L0CDD3"/>
<sequence>MNVGSPAVLALFNGGIFQPPHCASYTPVAIYVYGIFSPLYVHFIQVLELLNLCKLLTLCLTSDMQNHYFHSMEMPLLSRHQHLDTYSFYCTSHSSATLIASNITYSRVSKNRIERLVPQSDLCGVYVIIGNSTELISKYSLLTVTQSSCEENSSPLYFEVDVSI</sequence>
<proteinExistence type="predicted"/>
<dbReference type="EMBL" id="JRES01000531">
    <property type="protein sequence ID" value="KNC30403.1"/>
    <property type="molecule type" value="Genomic_DNA"/>
</dbReference>
<comment type="caution">
    <text evidence="1">The sequence shown here is derived from an EMBL/GenBank/DDBJ whole genome shotgun (WGS) entry which is preliminary data.</text>
</comment>